<dbReference type="InterPro" id="IPR002523">
    <property type="entry name" value="MgTranspt_CorA/ZnTranspt_ZntB"/>
</dbReference>
<evidence type="ECO:0000256" key="3">
    <source>
        <dbReference type="ARBA" id="ARBA00022989"/>
    </source>
</evidence>
<evidence type="ECO:0000256" key="5">
    <source>
        <dbReference type="SAM" id="MobiDB-lite"/>
    </source>
</evidence>
<dbReference type="Gene3D" id="1.20.58.340">
    <property type="entry name" value="Magnesium transport protein CorA, transmembrane region"/>
    <property type="match status" value="1"/>
</dbReference>
<dbReference type="Pfam" id="PF01544">
    <property type="entry name" value="CorA"/>
    <property type="match status" value="1"/>
</dbReference>
<dbReference type="SUPFAM" id="SSF144083">
    <property type="entry name" value="Magnesium transport protein CorA, transmembrane region"/>
    <property type="match status" value="1"/>
</dbReference>
<dbReference type="Proteomes" id="UP000443090">
    <property type="component" value="Unassembled WGS sequence"/>
</dbReference>
<feature type="transmembrane region" description="Helical" evidence="6">
    <location>
        <begin position="433"/>
        <end position="457"/>
    </location>
</feature>
<dbReference type="OrthoDB" id="5286874at2759"/>
<feature type="compositionally biased region" description="Low complexity" evidence="5">
    <location>
        <begin position="1"/>
        <end position="14"/>
    </location>
</feature>
<dbReference type="EMBL" id="QGMI01000407">
    <property type="protein sequence ID" value="TVY41203.1"/>
    <property type="molecule type" value="Genomic_DNA"/>
</dbReference>
<evidence type="ECO:0000313" key="7">
    <source>
        <dbReference type="EMBL" id="TVY41203.1"/>
    </source>
</evidence>
<dbReference type="GO" id="GO:0046873">
    <property type="term" value="F:metal ion transmembrane transporter activity"/>
    <property type="evidence" value="ECO:0007669"/>
    <property type="project" value="InterPro"/>
</dbReference>
<feature type="region of interest" description="Disordered" evidence="5">
    <location>
        <begin position="1"/>
        <end position="47"/>
    </location>
</feature>
<evidence type="ECO:0000256" key="2">
    <source>
        <dbReference type="ARBA" id="ARBA00022692"/>
    </source>
</evidence>
<evidence type="ECO:0000256" key="1">
    <source>
        <dbReference type="ARBA" id="ARBA00004141"/>
    </source>
</evidence>
<dbReference type="InterPro" id="IPR045863">
    <property type="entry name" value="CorA_TM1_TM2"/>
</dbReference>
<evidence type="ECO:0000256" key="4">
    <source>
        <dbReference type="ARBA" id="ARBA00023136"/>
    </source>
</evidence>
<proteinExistence type="predicted"/>
<keyword evidence="8" id="KW-1185">Reference proteome</keyword>
<gene>
    <name evidence="7" type="ORF">LOCC1_G006938</name>
</gene>
<dbReference type="GO" id="GO:0016020">
    <property type="term" value="C:membrane"/>
    <property type="evidence" value="ECO:0007669"/>
    <property type="project" value="UniProtKB-SubCell"/>
</dbReference>
<evidence type="ECO:0000256" key="6">
    <source>
        <dbReference type="SAM" id="Phobius"/>
    </source>
</evidence>
<keyword evidence="2 6" id="KW-0812">Transmembrane</keyword>
<comment type="subcellular location">
    <subcellularLocation>
        <location evidence="1">Membrane</location>
        <topology evidence="1">Multi-pass membrane protein</topology>
    </subcellularLocation>
</comment>
<keyword evidence="4 6" id="KW-0472">Membrane</keyword>
<reference evidence="7 8" key="1">
    <citation type="submission" date="2018-05" db="EMBL/GenBank/DDBJ databases">
        <title>Genome sequencing and assembly of the regulated plant pathogen Lachnellula willkommii and related sister species for the development of diagnostic species identification markers.</title>
        <authorList>
            <person name="Giroux E."/>
            <person name="Bilodeau G."/>
        </authorList>
    </citation>
    <scope>NUCLEOTIDE SEQUENCE [LARGE SCALE GENOMIC DNA]</scope>
    <source>
        <strain evidence="7 8">CBS 160.35</strain>
    </source>
</reference>
<evidence type="ECO:0000313" key="8">
    <source>
        <dbReference type="Proteomes" id="UP000443090"/>
    </source>
</evidence>
<feature type="transmembrane region" description="Helical" evidence="6">
    <location>
        <begin position="396"/>
        <end position="418"/>
    </location>
</feature>
<protein>
    <submittedName>
        <fullName evidence="7">Uncharacterized protein</fullName>
    </submittedName>
</protein>
<comment type="caution">
    <text evidence="7">The sequence shown here is derived from an EMBL/GenBank/DDBJ whole genome shotgun (WGS) entry which is preliminary data.</text>
</comment>
<keyword evidence="3 6" id="KW-1133">Transmembrane helix</keyword>
<accession>A0A8H8UBI1</accession>
<organism evidence="7 8">
    <name type="scientific">Lachnellula occidentalis</name>
    <dbReference type="NCBI Taxonomy" id="215460"/>
    <lineage>
        <taxon>Eukaryota</taxon>
        <taxon>Fungi</taxon>
        <taxon>Dikarya</taxon>
        <taxon>Ascomycota</taxon>
        <taxon>Pezizomycotina</taxon>
        <taxon>Leotiomycetes</taxon>
        <taxon>Helotiales</taxon>
        <taxon>Lachnaceae</taxon>
        <taxon>Lachnellula</taxon>
    </lineage>
</organism>
<feature type="compositionally biased region" description="Pro residues" evidence="5">
    <location>
        <begin position="19"/>
        <end position="30"/>
    </location>
</feature>
<name>A0A8H8UBI1_9HELO</name>
<dbReference type="AlphaFoldDB" id="A0A8H8UBI1"/>
<sequence>MASSHSSPSSSQFSTHITEPPPPPPPPPTQPNRSETVPLPIEHQPDSGFSRFLHRKRQSHISLQDWEQNVTPPYHNYIHQLVAAGWTNLQDLDNYMTTAATREGLVVSVLDISDSKRKQWPDIYSELDLRNFMNHTSRKGAKVRFYMAEYQGTPSPALIETLGSSLNLDPRFFQWIIHSRGHNFTPSQRHNAPYQALGFGVLRDSTPSMTDAEKFKVLVYIQPDNTGTGWTGIVLFSSCTKHNISTRILQPPPSFQSPRPASTTLKPKSIRELYLESFEYLDLTQTAASPFYATSNLFRINCFCWNQIITAIREQDRLINGISDTSVGHVEEIKRSLAIVQRGGSFVWAGKDEKATKESKEALQEDFQHLVEQTDLLWQTRSKLAEMRQSRSEARWTALTNAFTYLFAPITIISGIYGMNVSEISGSDTNPNIWQFFVAVLVLNLLMVAALSIYNFIQIHMKHGRAAGMKEILCFAVGRTTLNRPEAGQ</sequence>